<accession>A0ABW5Q695</accession>
<keyword evidence="12" id="KW-0961">Cell wall biogenesis/degradation</keyword>
<sequence length="647" mass="72807">MIRKILTWSIFALIFAVSTGAVILVYSIFQGPPEIKLDENTVLYDQDGQVLSVEHGVQNRFWVELDDVSPYVIDAFIAAEDEHFYKHIGFDFKRIFSAIYHNVLAMEKRQGASTITQQYARNVFLTNQKTWERKINEALIALRLEIFQDKDDILEGYLNTIYFGHGQYGIQAASQYYFDKEASDLTLEESALLAAIPKGPSVYSPLTSLENATERQHWILERMHETGKITETTMTRAKQEELNFVAAASEQEPEVGKYFQDYAMDQASNILGIDRQAIDTQGYQIYTTINQDAQKKLEDTIKQELPEDSEELQIGAVTIDPRSSKIVAMQGGRDFDQTPYNRVTQAERMTGSTFKAFLYYAALVYGFTPSTLVESRETTFTLENDETYTPGNAGDFANRPVTLAQALAVSDNIYAIKTAMEIGPENIVEAARAFGIEADLKAVPSIAIGTGYLSPLEMTKAYSVLANQGWSVKPYVIEKIVDRDGNIVYQHQAETPKRLLEENHAFVLTHMLTGMFNDKFTDYMRATGANVAPIIQGHQYAGKSGSTDFDSWMIGFTPEYTTAVWTGYDDHREMTKVQDFRVSKQVWAKYMSQLHAGLPTQTFNVPTGVVGLKVDPISGKLEGPACEDRSVMMYYIKGTQPKEVCSE</sequence>
<keyword evidence="18" id="KW-1185">Reference proteome</keyword>
<gene>
    <name evidence="17" type="ORF">ACFSW4_00510</name>
</gene>
<keyword evidence="11" id="KW-0511">Multifunctional enzyme</keyword>
<dbReference type="InterPro" id="IPR001264">
    <property type="entry name" value="Glyco_trans_51"/>
</dbReference>
<organism evidence="17 18">
    <name type="scientific">Piscibacillus salipiscarius</name>
    <dbReference type="NCBI Taxonomy" id="299480"/>
    <lineage>
        <taxon>Bacteria</taxon>
        <taxon>Bacillati</taxon>
        <taxon>Bacillota</taxon>
        <taxon>Bacilli</taxon>
        <taxon>Bacillales</taxon>
        <taxon>Bacillaceae</taxon>
        <taxon>Piscibacillus</taxon>
    </lineage>
</organism>
<evidence type="ECO:0000256" key="13">
    <source>
        <dbReference type="ARBA" id="ARBA00034000"/>
    </source>
</evidence>
<evidence type="ECO:0000256" key="14">
    <source>
        <dbReference type="ARBA" id="ARBA00049902"/>
    </source>
</evidence>
<evidence type="ECO:0000256" key="10">
    <source>
        <dbReference type="ARBA" id="ARBA00023136"/>
    </source>
</evidence>
<evidence type="ECO:0000256" key="6">
    <source>
        <dbReference type="ARBA" id="ARBA00022679"/>
    </source>
</evidence>
<keyword evidence="4" id="KW-0645">Protease</keyword>
<evidence type="ECO:0000256" key="9">
    <source>
        <dbReference type="ARBA" id="ARBA00022984"/>
    </source>
</evidence>
<comment type="catalytic activity">
    <reaction evidence="13">
        <text>Preferential cleavage: (Ac)2-L-Lys-D-Ala-|-D-Ala. Also transpeptidation of peptidyl-alanyl moieties that are N-acyl substituents of D-alanine.</text>
        <dbReference type="EC" id="3.4.16.4"/>
    </reaction>
</comment>
<keyword evidence="10" id="KW-0472">Membrane</keyword>
<evidence type="ECO:0000259" key="16">
    <source>
        <dbReference type="Pfam" id="PF00912"/>
    </source>
</evidence>
<evidence type="ECO:0000313" key="17">
    <source>
        <dbReference type="EMBL" id="MFD2637366.1"/>
    </source>
</evidence>
<dbReference type="Gene3D" id="3.40.710.10">
    <property type="entry name" value="DD-peptidase/beta-lactamase superfamily"/>
    <property type="match status" value="1"/>
</dbReference>
<name>A0ABW5Q695_9BACI</name>
<keyword evidence="5 17" id="KW-0328">Glycosyltransferase</keyword>
<comment type="subcellular location">
    <subcellularLocation>
        <location evidence="1">Cell membrane</location>
    </subcellularLocation>
</comment>
<dbReference type="Proteomes" id="UP001597452">
    <property type="component" value="Unassembled WGS sequence"/>
</dbReference>
<evidence type="ECO:0000256" key="11">
    <source>
        <dbReference type="ARBA" id="ARBA00023268"/>
    </source>
</evidence>
<dbReference type="InterPro" id="IPR023346">
    <property type="entry name" value="Lysozyme-like_dom_sf"/>
</dbReference>
<dbReference type="PANTHER" id="PTHR32282:SF11">
    <property type="entry name" value="PENICILLIN-BINDING PROTEIN 1B"/>
    <property type="match status" value="1"/>
</dbReference>
<evidence type="ECO:0000256" key="2">
    <source>
        <dbReference type="ARBA" id="ARBA00022475"/>
    </source>
</evidence>
<reference evidence="18" key="1">
    <citation type="journal article" date="2019" name="Int. J. Syst. Evol. Microbiol.">
        <title>The Global Catalogue of Microorganisms (GCM) 10K type strain sequencing project: providing services to taxonomists for standard genome sequencing and annotation.</title>
        <authorList>
            <consortium name="The Broad Institute Genomics Platform"/>
            <consortium name="The Broad Institute Genome Sequencing Center for Infectious Disease"/>
            <person name="Wu L."/>
            <person name="Ma J."/>
        </authorList>
    </citation>
    <scope>NUCLEOTIDE SEQUENCE [LARGE SCALE GENOMIC DNA]</scope>
    <source>
        <strain evidence="18">TISTR 1571</strain>
    </source>
</reference>
<keyword evidence="2" id="KW-1003">Cell membrane</keyword>
<feature type="domain" description="Glycosyl transferase family 51" evidence="16">
    <location>
        <begin position="50"/>
        <end position="224"/>
    </location>
</feature>
<dbReference type="Gene3D" id="1.10.3810.10">
    <property type="entry name" value="Biosynthetic peptidoglycan transglycosylase-like"/>
    <property type="match status" value="1"/>
</dbReference>
<dbReference type="GO" id="GO:0016757">
    <property type="term" value="F:glycosyltransferase activity"/>
    <property type="evidence" value="ECO:0007669"/>
    <property type="project" value="UniProtKB-KW"/>
</dbReference>
<evidence type="ECO:0000256" key="12">
    <source>
        <dbReference type="ARBA" id="ARBA00023316"/>
    </source>
</evidence>
<evidence type="ECO:0000256" key="1">
    <source>
        <dbReference type="ARBA" id="ARBA00004236"/>
    </source>
</evidence>
<keyword evidence="9" id="KW-0573">Peptidoglycan synthesis</keyword>
<dbReference type="Pfam" id="PF00912">
    <property type="entry name" value="Transgly"/>
    <property type="match status" value="1"/>
</dbReference>
<comment type="caution">
    <text evidence="17">The sequence shown here is derived from an EMBL/GenBank/DDBJ whole genome shotgun (WGS) entry which is preliminary data.</text>
</comment>
<dbReference type="SUPFAM" id="SSF56601">
    <property type="entry name" value="beta-lactamase/transpeptidase-like"/>
    <property type="match status" value="1"/>
</dbReference>
<dbReference type="EMBL" id="JBHUMZ010000004">
    <property type="protein sequence ID" value="MFD2637366.1"/>
    <property type="molecule type" value="Genomic_DNA"/>
</dbReference>
<evidence type="ECO:0000256" key="5">
    <source>
        <dbReference type="ARBA" id="ARBA00022676"/>
    </source>
</evidence>
<evidence type="ECO:0000256" key="7">
    <source>
        <dbReference type="ARBA" id="ARBA00022801"/>
    </source>
</evidence>
<evidence type="ECO:0000256" key="3">
    <source>
        <dbReference type="ARBA" id="ARBA00022645"/>
    </source>
</evidence>
<dbReference type="InterPro" id="IPR050396">
    <property type="entry name" value="Glycosyltr_51/Transpeptidase"/>
</dbReference>
<feature type="domain" description="Penicillin-binding protein transpeptidase" evidence="15">
    <location>
        <begin position="315"/>
        <end position="590"/>
    </location>
</feature>
<evidence type="ECO:0000256" key="4">
    <source>
        <dbReference type="ARBA" id="ARBA00022670"/>
    </source>
</evidence>
<keyword evidence="3" id="KW-0121">Carboxypeptidase</keyword>
<dbReference type="NCBIfam" id="TIGR02074">
    <property type="entry name" value="PBP_1a_fam"/>
    <property type="match status" value="1"/>
</dbReference>
<dbReference type="RefSeq" id="WP_377326763.1">
    <property type="nucleotide sequence ID" value="NZ_JBHUMZ010000004.1"/>
</dbReference>
<keyword evidence="7" id="KW-0378">Hydrolase</keyword>
<keyword evidence="6 17" id="KW-0808">Transferase</keyword>
<dbReference type="InterPro" id="IPR001460">
    <property type="entry name" value="PCN-bd_Tpept"/>
</dbReference>
<keyword evidence="8" id="KW-0133">Cell shape</keyword>
<evidence type="ECO:0000259" key="15">
    <source>
        <dbReference type="Pfam" id="PF00905"/>
    </source>
</evidence>
<proteinExistence type="predicted"/>
<dbReference type="EC" id="2.4.-.-" evidence="17"/>
<comment type="catalytic activity">
    <reaction evidence="14">
        <text>[GlcNAc-(1-&gt;4)-Mur2Ac(oyl-L-Ala-gamma-D-Glu-L-Lys-D-Ala-D-Ala)](n)-di-trans,octa-cis-undecaprenyl diphosphate + beta-D-GlcNAc-(1-&gt;4)-Mur2Ac(oyl-L-Ala-gamma-D-Glu-L-Lys-D-Ala-D-Ala)-di-trans,octa-cis-undecaprenyl diphosphate = [GlcNAc-(1-&gt;4)-Mur2Ac(oyl-L-Ala-gamma-D-Glu-L-Lys-D-Ala-D-Ala)](n+1)-di-trans,octa-cis-undecaprenyl diphosphate + di-trans,octa-cis-undecaprenyl diphosphate + H(+)</text>
        <dbReference type="Rhea" id="RHEA:23708"/>
        <dbReference type="Rhea" id="RHEA-COMP:9602"/>
        <dbReference type="Rhea" id="RHEA-COMP:9603"/>
        <dbReference type="ChEBI" id="CHEBI:15378"/>
        <dbReference type="ChEBI" id="CHEBI:58405"/>
        <dbReference type="ChEBI" id="CHEBI:60033"/>
        <dbReference type="ChEBI" id="CHEBI:78435"/>
        <dbReference type="EC" id="2.4.99.28"/>
    </reaction>
</comment>
<dbReference type="PANTHER" id="PTHR32282">
    <property type="entry name" value="BINDING PROTEIN TRANSPEPTIDASE, PUTATIVE-RELATED"/>
    <property type="match status" value="1"/>
</dbReference>
<dbReference type="SUPFAM" id="SSF53955">
    <property type="entry name" value="Lysozyme-like"/>
    <property type="match status" value="1"/>
</dbReference>
<dbReference type="InterPro" id="IPR012338">
    <property type="entry name" value="Beta-lactam/transpept-like"/>
</dbReference>
<protein>
    <submittedName>
        <fullName evidence="17">Transglycosylase domain-containing protein</fullName>
        <ecNumber evidence="17">2.4.-.-</ecNumber>
    </submittedName>
</protein>
<evidence type="ECO:0000256" key="8">
    <source>
        <dbReference type="ARBA" id="ARBA00022960"/>
    </source>
</evidence>
<evidence type="ECO:0000313" key="18">
    <source>
        <dbReference type="Proteomes" id="UP001597452"/>
    </source>
</evidence>
<dbReference type="InterPro" id="IPR036950">
    <property type="entry name" value="PBP_transglycosylase"/>
</dbReference>
<dbReference type="Pfam" id="PF00905">
    <property type="entry name" value="Transpeptidase"/>
    <property type="match status" value="1"/>
</dbReference>